<dbReference type="EMBL" id="JBHLUD010000001">
    <property type="protein sequence ID" value="MFC0540613.1"/>
    <property type="molecule type" value="Genomic_DNA"/>
</dbReference>
<proteinExistence type="inferred from homology"/>
<dbReference type="GO" id="GO:0047804">
    <property type="term" value="F:cysteine-S-conjugate beta-lyase activity"/>
    <property type="evidence" value="ECO:0007669"/>
    <property type="project" value="UniProtKB-EC"/>
</dbReference>
<dbReference type="Proteomes" id="UP001589810">
    <property type="component" value="Unassembled WGS sequence"/>
</dbReference>
<feature type="domain" description="Aminotransferase class I/classII large" evidence="6">
    <location>
        <begin position="79"/>
        <end position="377"/>
    </location>
</feature>
<gene>
    <name evidence="7" type="ORF">ACFFH7_03920</name>
</gene>
<sequence length="404" mass="44065">MTDRGRLLGARDPAAVLSVLHQRTSEKWRRHGHHVLPSHIAEMDLPVAQELLTAIGDRLVVTGGDLGYAYSFTADSPAQRALADWLRDRFDWSVPTDRILYYADVMRVVEAGIDAFSKPGDAILVDVPGYPGFFEALRERGREIVGNPMAQRNGRWQIDIAGVERACRDGVSAYLLCSPHNPTGALHTRAELAMIAEITHAYDVPVVCDEVHSPLVYPGRRHHPFAPIAHRTRTLTAVSASKAWNIAGLKCAFGIPGSADVLEALLAQPTRQRDGVGILGVAATEAAYTRGGRWLDDTLRYLGDNRRLLSRLIATELPEIGFTPPAATYLAWLDCRRVADRFGGDLAGQVLREGGLAATDGIEFGREGFLRLNFATTRPLIGEMTRRMAEGLGTTVSDRASAAA</sequence>
<evidence type="ECO:0000256" key="2">
    <source>
        <dbReference type="ARBA" id="ARBA00012224"/>
    </source>
</evidence>
<dbReference type="InterPro" id="IPR015422">
    <property type="entry name" value="PyrdxlP-dep_Trfase_small"/>
</dbReference>
<evidence type="ECO:0000256" key="4">
    <source>
        <dbReference type="ARBA" id="ARBA00023239"/>
    </source>
</evidence>
<evidence type="ECO:0000259" key="6">
    <source>
        <dbReference type="Pfam" id="PF00155"/>
    </source>
</evidence>
<comment type="caution">
    <text evidence="7">The sequence shown here is derived from an EMBL/GenBank/DDBJ whole genome shotgun (WGS) entry which is preliminary data.</text>
</comment>
<evidence type="ECO:0000256" key="5">
    <source>
        <dbReference type="ARBA" id="ARBA00037974"/>
    </source>
</evidence>
<dbReference type="Gene3D" id="3.40.640.10">
    <property type="entry name" value="Type I PLP-dependent aspartate aminotransferase-like (Major domain)"/>
    <property type="match status" value="1"/>
</dbReference>
<evidence type="ECO:0000313" key="8">
    <source>
        <dbReference type="Proteomes" id="UP001589810"/>
    </source>
</evidence>
<protein>
    <recommendedName>
        <fullName evidence="2">cysteine-S-conjugate beta-lyase</fullName>
        <ecNumber evidence="2">4.4.1.13</ecNumber>
    </recommendedName>
</protein>
<dbReference type="SUPFAM" id="SSF53383">
    <property type="entry name" value="PLP-dependent transferases"/>
    <property type="match status" value="1"/>
</dbReference>
<dbReference type="InterPro" id="IPR015421">
    <property type="entry name" value="PyrdxlP-dep_Trfase_major"/>
</dbReference>
<dbReference type="EC" id="4.4.1.13" evidence="2"/>
<keyword evidence="8" id="KW-1185">Reference proteome</keyword>
<name>A0ABV6MK04_9PSEU</name>
<evidence type="ECO:0000313" key="7">
    <source>
        <dbReference type="EMBL" id="MFC0540613.1"/>
    </source>
</evidence>
<keyword evidence="4 7" id="KW-0456">Lyase</keyword>
<dbReference type="InterPro" id="IPR015424">
    <property type="entry name" value="PyrdxlP-dep_Trfase"/>
</dbReference>
<comment type="cofactor">
    <cofactor evidence="1">
        <name>pyridoxal 5'-phosphate</name>
        <dbReference type="ChEBI" id="CHEBI:597326"/>
    </cofactor>
</comment>
<reference evidence="7 8" key="1">
    <citation type="submission" date="2024-09" db="EMBL/GenBank/DDBJ databases">
        <authorList>
            <person name="Sun Q."/>
            <person name="Mori K."/>
        </authorList>
    </citation>
    <scope>NUCLEOTIDE SEQUENCE [LARGE SCALE GENOMIC DNA]</scope>
    <source>
        <strain evidence="7 8">TBRC 1432</strain>
    </source>
</reference>
<dbReference type="CDD" id="cd00609">
    <property type="entry name" value="AAT_like"/>
    <property type="match status" value="1"/>
</dbReference>
<dbReference type="PANTHER" id="PTHR43525">
    <property type="entry name" value="PROTEIN MALY"/>
    <property type="match status" value="1"/>
</dbReference>
<dbReference type="Pfam" id="PF00155">
    <property type="entry name" value="Aminotran_1_2"/>
    <property type="match status" value="1"/>
</dbReference>
<dbReference type="InterPro" id="IPR051798">
    <property type="entry name" value="Class-II_PLP-Dep_Aminotrans"/>
</dbReference>
<dbReference type="PANTHER" id="PTHR43525:SF2">
    <property type="entry name" value="CYSTATHIONINE BETA-LYASE-RELATED"/>
    <property type="match status" value="1"/>
</dbReference>
<keyword evidence="3" id="KW-0663">Pyridoxal phosphate</keyword>
<evidence type="ECO:0000256" key="1">
    <source>
        <dbReference type="ARBA" id="ARBA00001933"/>
    </source>
</evidence>
<dbReference type="InterPro" id="IPR004839">
    <property type="entry name" value="Aminotransferase_I/II_large"/>
</dbReference>
<dbReference type="RefSeq" id="WP_273939418.1">
    <property type="nucleotide sequence ID" value="NZ_CP097263.1"/>
</dbReference>
<dbReference type="Gene3D" id="3.90.1150.10">
    <property type="entry name" value="Aspartate Aminotransferase, domain 1"/>
    <property type="match status" value="1"/>
</dbReference>
<accession>A0ABV6MK04</accession>
<evidence type="ECO:0000256" key="3">
    <source>
        <dbReference type="ARBA" id="ARBA00022898"/>
    </source>
</evidence>
<comment type="similarity">
    <text evidence="5">Belongs to the class-II pyridoxal-phosphate-dependent aminotransferase family. MalY/PatB cystathionine beta-lyase subfamily.</text>
</comment>
<organism evidence="7 8">
    <name type="scientific">Kutzneria chonburiensis</name>
    <dbReference type="NCBI Taxonomy" id="1483604"/>
    <lineage>
        <taxon>Bacteria</taxon>
        <taxon>Bacillati</taxon>
        <taxon>Actinomycetota</taxon>
        <taxon>Actinomycetes</taxon>
        <taxon>Pseudonocardiales</taxon>
        <taxon>Pseudonocardiaceae</taxon>
        <taxon>Kutzneria</taxon>
    </lineage>
</organism>